<reference evidence="15 16" key="1">
    <citation type="journal article" date="2016" name="G3 (Bethesda)">
        <title>First Draft Assembly and Annotation of the Genome of a California Endemic Oak Quercus lobata Nee (Fagaceae).</title>
        <authorList>
            <person name="Sork V.L."/>
            <person name="Fitz-Gibbon S.T."/>
            <person name="Puiu D."/>
            <person name="Crepeau M."/>
            <person name="Gugger P.F."/>
            <person name="Sherman R."/>
            <person name="Stevens K."/>
            <person name="Langley C.H."/>
            <person name="Pellegrini M."/>
            <person name="Salzberg S.L."/>
        </authorList>
    </citation>
    <scope>NUCLEOTIDE SEQUENCE [LARGE SCALE GENOMIC DNA]</scope>
    <source>
        <strain evidence="15 16">cv. SW786</strain>
    </source>
</reference>
<protein>
    <recommendedName>
        <fullName evidence="14">Leucine-rich repeat-containing N-terminal plant-type domain-containing protein</fullName>
    </recommendedName>
</protein>
<proteinExistence type="inferred from homology"/>
<keyword evidence="16" id="KW-1185">Reference proteome</keyword>
<evidence type="ECO:0000256" key="1">
    <source>
        <dbReference type="ARBA" id="ARBA00004251"/>
    </source>
</evidence>
<name>A0A7N2N1Z8_QUELO</name>
<keyword evidence="8 13" id="KW-1133">Transmembrane helix</keyword>
<dbReference type="PRINTS" id="PR00019">
    <property type="entry name" value="LEURICHRPT"/>
</dbReference>
<comment type="similarity">
    <text evidence="2">Belongs to the RLP family.</text>
</comment>
<feature type="domain" description="Leucine-rich repeat-containing N-terminal plant-type" evidence="14">
    <location>
        <begin position="14"/>
        <end position="51"/>
    </location>
</feature>
<dbReference type="InterPro" id="IPR003591">
    <property type="entry name" value="Leu-rich_rpt_typical-subtyp"/>
</dbReference>
<keyword evidence="9 13" id="KW-0472">Membrane</keyword>
<keyword evidence="4" id="KW-0433">Leucine-rich repeat</keyword>
<evidence type="ECO:0000256" key="5">
    <source>
        <dbReference type="ARBA" id="ARBA00022692"/>
    </source>
</evidence>
<feature type="compositionally biased region" description="Polar residues" evidence="12">
    <location>
        <begin position="666"/>
        <end position="678"/>
    </location>
</feature>
<dbReference type="OMA" id="GRIPRCI"/>
<dbReference type="GO" id="GO:0005886">
    <property type="term" value="C:plasma membrane"/>
    <property type="evidence" value="ECO:0007669"/>
    <property type="project" value="UniProtKB-SubCell"/>
</dbReference>
<dbReference type="PANTHER" id="PTHR48063">
    <property type="entry name" value="LRR RECEPTOR-LIKE KINASE"/>
    <property type="match status" value="1"/>
</dbReference>
<evidence type="ECO:0000313" key="16">
    <source>
        <dbReference type="Proteomes" id="UP000594261"/>
    </source>
</evidence>
<dbReference type="Proteomes" id="UP000594261">
    <property type="component" value="Chromosome 11"/>
</dbReference>
<dbReference type="Gramene" id="QL11p046316:mrna">
    <property type="protein sequence ID" value="QL11p046316:mrna"/>
    <property type="gene ID" value="QL11p046316"/>
</dbReference>
<dbReference type="InterPro" id="IPR013210">
    <property type="entry name" value="LRR_N_plant-typ"/>
</dbReference>
<dbReference type="Gene3D" id="3.80.10.10">
    <property type="entry name" value="Ribonuclease Inhibitor"/>
    <property type="match status" value="3"/>
</dbReference>
<dbReference type="PANTHER" id="PTHR48063:SF103">
    <property type="entry name" value="LEUCINE-RICH RECEPTOR-LIKE KINASE FAMILY PROTEIN"/>
    <property type="match status" value="1"/>
</dbReference>
<organism evidence="15 16">
    <name type="scientific">Quercus lobata</name>
    <name type="common">Valley oak</name>
    <dbReference type="NCBI Taxonomy" id="97700"/>
    <lineage>
        <taxon>Eukaryota</taxon>
        <taxon>Viridiplantae</taxon>
        <taxon>Streptophyta</taxon>
        <taxon>Embryophyta</taxon>
        <taxon>Tracheophyta</taxon>
        <taxon>Spermatophyta</taxon>
        <taxon>Magnoliopsida</taxon>
        <taxon>eudicotyledons</taxon>
        <taxon>Gunneridae</taxon>
        <taxon>Pentapetalae</taxon>
        <taxon>rosids</taxon>
        <taxon>fabids</taxon>
        <taxon>Fagales</taxon>
        <taxon>Fagaceae</taxon>
        <taxon>Quercus</taxon>
    </lineage>
</organism>
<dbReference type="InterPro" id="IPR046956">
    <property type="entry name" value="RLP23-like"/>
</dbReference>
<keyword evidence="11" id="KW-0325">Glycoprotein</keyword>
<dbReference type="InterPro" id="IPR001611">
    <property type="entry name" value="Leu-rich_rpt"/>
</dbReference>
<feature type="transmembrane region" description="Helical" evidence="13">
    <location>
        <begin position="608"/>
        <end position="629"/>
    </location>
</feature>
<evidence type="ECO:0000256" key="9">
    <source>
        <dbReference type="ARBA" id="ARBA00023136"/>
    </source>
</evidence>
<evidence type="ECO:0000256" key="6">
    <source>
        <dbReference type="ARBA" id="ARBA00022729"/>
    </source>
</evidence>
<accession>A0A7N2N1Z8</accession>
<dbReference type="Pfam" id="PF13516">
    <property type="entry name" value="LRR_6"/>
    <property type="match status" value="1"/>
</dbReference>
<evidence type="ECO:0000256" key="7">
    <source>
        <dbReference type="ARBA" id="ARBA00022737"/>
    </source>
</evidence>
<keyword evidence="3" id="KW-1003">Cell membrane</keyword>
<dbReference type="Pfam" id="PF08263">
    <property type="entry name" value="LRRNT_2"/>
    <property type="match status" value="1"/>
</dbReference>
<dbReference type="InParanoid" id="A0A7N2N1Z8"/>
<evidence type="ECO:0000256" key="13">
    <source>
        <dbReference type="SAM" id="Phobius"/>
    </source>
</evidence>
<comment type="subcellular location">
    <subcellularLocation>
        <location evidence="1">Cell membrane</location>
        <topology evidence="1">Single-pass type I membrane protein</topology>
    </subcellularLocation>
</comment>
<dbReference type="EnsemblPlants" id="QL11p046316:mrna">
    <property type="protein sequence ID" value="QL11p046316:mrna"/>
    <property type="gene ID" value="QL11p046316"/>
</dbReference>
<evidence type="ECO:0000256" key="4">
    <source>
        <dbReference type="ARBA" id="ARBA00022614"/>
    </source>
</evidence>
<dbReference type="FunFam" id="3.80.10.10:FF:000213">
    <property type="entry name" value="Tyrosine-sulfated glycopeptide receptor 1"/>
    <property type="match status" value="1"/>
</dbReference>
<evidence type="ECO:0000256" key="10">
    <source>
        <dbReference type="ARBA" id="ARBA00023170"/>
    </source>
</evidence>
<sequence length="688" mass="77138">MEMALTGAVPCMDREQEALLKFKEGFKSASESFSSWTAEEDCCNWRGVGCDNATGHVTILDLHGRDPYNILQAHLVSPSLFDLPYLRYLDLSLNDFQQIPIPELIGSLKYIEYLNLSNANYRGTIPSTLGNLSHLKSLDLSGNGFSLRAENLSWVYGLSSLKVLDLGGVDLSNAEDWLDAVNMLPSLVMLRLFCCKLPKLSQNLHHVNFTSLKFLDLSFNNFSSTIPNWLFDIGHGLVYLNLSRCQLQGVILDALGNLASLISLDLSKNGLKGPIPLTLGLLQEQEFSQLVVLDVAMNCMEGSIKEAHLLKFSSLRVLDLYSNSLALEMSCQIGFSRIMYMNLSFNELKGHVPDFSSQLQFSQLDLTSNNFWSPLPRFSANLRLCQLKYLNYLNLSSNNLSGTIPPCVFPGMASLEAMQYPDMSYPYMTYSDGVKLAFNFREFIRNHRFYYFLNYFSYVLDLSSNNLSGKIPTEVMSLGGLLYLNLSRNHLVGPIPPSIGEMENLEVLNLSRNHLSGTMPTAMIDIPFLMDFNVSYNNLSGEILHTGQFSTFPDSSYIGNHQLCGPPLSKICSSNESFGDPHCSIEEGDEEKQGIQKEEQYGFEITSFYLSMGLGFIAGYCGFWCSLLMNRSWRRTYFRLLGNMNEKISGMVQGSSWSSQIAKEVSTPTNSQQTTTAMALTPFQESRR</sequence>
<keyword evidence="5 13" id="KW-0812">Transmembrane</keyword>
<feature type="region of interest" description="Disordered" evidence="12">
    <location>
        <begin position="666"/>
        <end position="688"/>
    </location>
</feature>
<keyword evidence="10" id="KW-0675">Receptor</keyword>
<dbReference type="Pfam" id="PF00560">
    <property type="entry name" value="LRR_1"/>
    <property type="match status" value="7"/>
</dbReference>
<reference evidence="15" key="2">
    <citation type="submission" date="2021-01" db="UniProtKB">
        <authorList>
            <consortium name="EnsemblPlants"/>
        </authorList>
    </citation>
    <scope>IDENTIFICATION</scope>
</reference>
<keyword evidence="6" id="KW-0732">Signal</keyword>
<evidence type="ECO:0000259" key="14">
    <source>
        <dbReference type="Pfam" id="PF08263"/>
    </source>
</evidence>
<dbReference type="AlphaFoldDB" id="A0A7N2N1Z8"/>
<dbReference type="InterPro" id="IPR032675">
    <property type="entry name" value="LRR_dom_sf"/>
</dbReference>
<evidence type="ECO:0000256" key="12">
    <source>
        <dbReference type="SAM" id="MobiDB-lite"/>
    </source>
</evidence>
<evidence type="ECO:0000256" key="11">
    <source>
        <dbReference type="ARBA" id="ARBA00023180"/>
    </source>
</evidence>
<evidence type="ECO:0000313" key="15">
    <source>
        <dbReference type="EnsemblPlants" id="QL11p046316:mrna"/>
    </source>
</evidence>
<dbReference type="SUPFAM" id="SSF52058">
    <property type="entry name" value="L domain-like"/>
    <property type="match status" value="2"/>
</dbReference>
<keyword evidence="7" id="KW-0677">Repeat</keyword>
<evidence type="ECO:0000256" key="2">
    <source>
        <dbReference type="ARBA" id="ARBA00009592"/>
    </source>
</evidence>
<evidence type="ECO:0000256" key="8">
    <source>
        <dbReference type="ARBA" id="ARBA00022989"/>
    </source>
</evidence>
<evidence type="ECO:0000256" key="3">
    <source>
        <dbReference type="ARBA" id="ARBA00022475"/>
    </source>
</evidence>
<dbReference type="EMBL" id="LRBV02000011">
    <property type="status" value="NOT_ANNOTATED_CDS"/>
    <property type="molecule type" value="Genomic_DNA"/>
</dbReference>
<dbReference type="SMART" id="SM00369">
    <property type="entry name" value="LRR_TYP"/>
    <property type="match status" value="5"/>
</dbReference>